<proteinExistence type="predicted"/>
<keyword evidence="3" id="KW-1185">Reference proteome</keyword>
<dbReference type="Proteomes" id="UP001341840">
    <property type="component" value="Unassembled WGS sequence"/>
</dbReference>
<sequence length="252" mass="29588">MTWVTADRNKKARRFFSTKDKWPTRKEADFEFTVPKRQYHQQDVRIPKDIVNRLKHKYDDTIWVIDSIDNCFQFILKKDGDKHFIRAVDLGKVKKVYKIQIIFTMRLSYIGWGLFYGIVRDEHGHEVQPIRVENLYVKNILPKQIIGSVKKHLKLSYLHDSEVEEPQSSSSCKTSNECQQTSIQTDKSKYMNVESSPNRNQKRKSNDVAKSSQKKRKDLIGTSSTRYNLHDTICIAIYNVIGMEISSEMSIY</sequence>
<organism evidence="2 3">
    <name type="scientific">Stylosanthes scabra</name>
    <dbReference type="NCBI Taxonomy" id="79078"/>
    <lineage>
        <taxon>Eukaryota</taxon>
        <taxon>Viridiplantae</taxon>
        <taxon>Streptophyta</taxon>
        <taxon>Embryophyta</taxon>
        <taxon>Tracheophyta</taxon>
        <taxon>Spermatophyta</taxon>
        <taxon>Magnoliopsida</taxon>
        <taxon>eudicotyledons</taxon>
        <taxon>Gunneridae</taxon>
        <taxon>Pentapetalae</taxon>
        <taxon>rosids</taxon>
        <taxon>fabids</taxon>
        <taxon>Fabales</taxon>
        <taxon>Fabaceae</taxon>
        <taxon>Papilionoideae</taxon>
        <taxon>50 kb inversion clade</taxon>
        <taxon>dalbergioids sensu lato</taxon>
        <taxon>Dalbergieae</taxon>
        <taxon>Pterocarpus clade</taxon>
        <taxon>Stylosanthes</taxon>
    </lineage>
</organism>
<protein>
    <submittedName>
        <fullName evidence="2">Uncharacterized protein</fullName>
    </submittedName>
</protein>
<feature type="compositionally biased region" description="Polar residues" evidence="1">
    <location>
        <begin position="166"/>
        <end position="185"/>
    </location>
</feature>
<reference evidence="2 3" key="1">
    <citation type="journal article" date="2023" name="Plants (Basel)">
        <title>Bridging the Gap: Combining Genomics and Transcriptomics Approaches to Understand Stylosanthes scabra, an Orphan Legume from the Brazilian Caatinga.</title>
        <authorList>
            <person name="Ferreira-Neto J.R.C."/>
            <person name="da Silva M.D."/>
            <person name="Binneck E."/>
            <person name="de Melo N.F."/>
            <person name="da Silva R.H."/>
            <person name="de Melo A.L.T.M."/>
            <person name="Pandolfi V."/>
            <person name="Bustamante F.O."/>
            <person name="Brasileiro-Vidal A.C."/>
            <person name="Benko-Iseppon A.M."/>
        </authorList>
    </citation>
    <scope>NUCLEOTIDE SEQUENCE [LARGE SCALE GENOMIC DNA]</scope>
    <source>
        <tissue evidence="2">Leaves</tissue>
    </source>
</reference>
<evidence type="ECO:0000313" key="3">
    <source>
        <dbReference type="Proteomes" id="UP001341840"/>
    </source>
</evidence>
<dbReference type="EMBL" id="JASCZI010181651">
    <property type="protein sequence ID" value="MED6185132.1"/>
    <property type="molecule type" value="Genomic_DNA"/>
</dbReference>
<evidence type="ECO:0000313" key="2">
    <source>
        <dbReference type="EMBL" id="MED6185132.1"/>
    </source>
</evidence>
<accession>A0ABU6WH88</accession>
<name>A0ABU6WH88_9FABA</name>
<evidence type="ECO:0000256" key="1">
    <source>
        <dbReference type="SAM" id="MobiDB-lite"/>
    </source>
</evidence>
<gene>
    <name evidence="2" type="ORF">PIB30_054072</name>
</gene>
<feature type="region of interest" description="Disordered" evidence="1">
    <location>
        <begin position="166"/>
        <end position="219"/>
    </location>
</feature>
<comment type="caution">
    <text evidence="2">The sequence shown here is derived from an EMBL/GenBank/DDBJ whole genome shotgun (WGS) entry which is preliminary data.</text>
</comment>